<dbReference type="SUPFAM" id="SSF52058">
    <property type="entry name" value="L domain-like"/>
    <property type="match status" value="1"/>
</dbReference>
<dbReference type="InterPro" id="IPR017441">
    <property type="entry name" value="Protein_kinase_ATP_BS"/>
</dbReference>
<feature type="binding site" evidence="9">
    <location>
        <position position="618"/>
    </location>
    <ligand>
        <name>ATP</name>
        <dbReference type="ChEBI" id="CHEBI:30616"/>
    </ligand>
</feature>
<dbReference type="InterPro" id="IPR000719">
    <property type="entry name" value="Prot_kinase_dom"/>
</dbReference>
<keyword evidence="8" id="KW-0325">Glycoprotein</keyword>
<dbReference type="InterPro" id="IPR001245">
    <property type="entry name" value="Ser-Thr/Tyr_kinase_cat_dom"/>
</dbReference>
<organism evidence="13 14">
    <name type="scientific">Oldenlandia corymbosa var. corymbosa</name>
    <dbReference type="NCBI Taxonomy" id="529605"/>
    <lineage>
        <taxon>Eukaryota</taxon>
        <taxon>Viridiplantae</taxon>
        <taxon>Streptophyta</taxon>
        <taxon>Embryophyta</taxon>
        <taxon>Tracheophyta</taxon>
        <taxon>Spermatophyta</taxon>
        <taxon>Magnoliopsida</taxon>
        <taxon>eudicotyledons</taxon>
        <taxon>Gunneridae</taxon>
        <taxon>Pentapetalae</taxon>
        <taxon>asterids</taxon>
        <taxon>lamiids</taxon>
        <taxon>Gentianales</taxon>
        <taxon>Rubiaceae</taxon>
        <taxon>Rubioideae</taxon>
        <taxon>Spermacoceae</taxon>
        <taxon>Hedyotis-Oldenlandia complex</taxon>
        <taxon>Oldenlandia</taxon>
    </lineage>
</organism>
<evidence type="ECO:0000256" key="7">
    <source>
        <dbReference type="ARBA" id="ARBA00023136"/>
    </source>
</evidence>
<dbReference type="EMBL" id="OX459121">
    <property type="protein sequence ID" value="CAI9101455.1"/>
    <property type="molecule type" value="Genomic_DNA"/>
</dbReference>
<protein>
    <submittedName>
        <fullName evidence="13">OLC1v1038785C1</fullName>
    </submittedName>
</protein>
<dbReference type="GO" id="GO:0004672">
    <property type="term" value="F:protein kinase activity"/>
    <property type="evidence" value="ECO:0007669"/>
    <property type="project" value="InterPro"/>
</dbReference>
<keyword evidence="2" id="KW-0433">Leucine-rich repeat</keyword>
<gene>
    <name evidence="13" type="ORF">OLC1_LOCUS11042</name>
</gene>
<evidence type="ECO:0000256" key="11">
    <source>
        <dbReference type="SAM" id="Phobius"/>
    </source>
</evidence>
<feature type="compositionally biased region" description="Polar residues" evidence="10">
    <location>
        <begin position="1"/>
        <end position="12"/>
    </location>
</feature>
<keyword evidence="4" id="KW-0732">Signal</keyword>
<comment type="subcellular location">
    <subcellularLocation>
        <location evidence="1">Membrane</location>
        <topology evidence="1">Single-pass membrane protein</topology>
    </subcellularLocation>
</comment>
<evidence type="ECO:0000256" key="1">
    <source>
        <dbReference type="ARBA" id="ARBA00004167"/>
    </source>
</evidence>
<evidence type="ECO:0000256" key="4">
    <source>
        <dbReference type="ARBA" id="ARBA00022729"/>
    </source>
</evidence>
<evidence type="ECO:0000256" key="5">
    <source>
        <dbReference type="ARBA" id="ARBA00022737"/>
    </source>
</evidence>
<evidence type="ECO:0000256" key="8">
    <source>
        <dbReference type="ARBA" id="ARBA00023180"/>
    </source>
</evidence>
<dbReference type="PANTHER" id="PTHR45974">
    <property type="entry name" value="RECEPTOR-LIKE PROTEIN 55"/>
    <property type="match status" value="1"/>
</dbReference>
<feature type="transmembrane region" description="Helical" evidence="11">
    <location>
        <begin position="518"/>
        <end position="541"/>
    </location>
</feature>
<dbReference type="PROSITE" id="PS00107">
    <property type="entry name" value="PROTEIN_KINASE_ATP"/>
    <property type="match status" value="1"/>
</dbReference>
<dbReference type="Gene3D" id="3.30.200.20">
    <property type="entry name" value="Phosphorylase Kinase, domain 1"/>
    <property type="match status" value="1"/>
</dbReference>
<dbReference type="SUPFAM" id="SSF56112">
    <property type="entry name" value="Protein kinase-like (PK-like)"/>
    <property type="match status" value="1"/>
</dbReference>
<keyword evidence="7 11" id="KW-0472">Membrane</keyword>
<evidence type="ECO:0000313" key="13">
    <source>
        <dbReference type="EMBL" id="CAI9101455.1"/>
    </source>
</evidence>
<dbReference type="Pfam" id="PF13855">
    <property type="entry name" value="LRR_8"/>
    <property type="match status" value="1"/>
</dbReference>
<feature type="region of interest" description="Disordered" evidence="10">
    <location>
        <begin position="1"/>
        <end position="21"/>
    </location>
</feature>
<keyword evidence="5" id="KW-0677">Repeat</keyword>
<dbReference type="InterPro" id="IPR001611">
    <property type="entry name" value="Leu-rich_rpt"/>
</dbReference>
<dbReference type="PROSITE" id="PS50011">
    <property type="entry name" value="PROTEIN_KINASE_DOM"/>
    <property type="match status" value="1"/>
</dbReference>
<keyword evidence="9" id="KW-0547">Nucleotide-binding</keyword>
<dbReference type="InterPro" id="IPR011009">
    <property type="entry name" value="Kinase-like_dom_sf"/>
</dbReference>
<proteinExistence type="predicted"/>
<name>A0AAV1D0N5_OLDCO</name>
<dbReference type="FunFam" id="3.80.10.10:FF:000041">
    <property type="entry name" value="LRR receptor-like serine/threonine-protein kinase ERECTA"/>
    <property type="match status" value="1"/>
</dbReference>
<evidence type="ECO:0000256" key="3">
    <source>
        <dbReference type="ARBA" id="ARBA00022692"/>
    </source>
</evidence>
<dbReference type="Gene3D" id="3.80.10.10">
    <property type="entry name" value="Ribonuclease Inhibitor"/>
    <property type="match status" value="3"/>
</dbReference>
<keyword evidence="6 11" id="KW-1133">Transmembrane helix</keyword>
<evidence type="ECO:0000313" key="14">
    <source>
        <dbReference type="Proteomes" id="UP001161247"/>
    </source>
</evidence>
<evidence type="ECO:0000256" key="6">
    <source>
        <dbReference type="ARBA" id="ARBA00022989"/>
    </source>
</evidence>
<reference evidence="13" key="1">
    <citation type="submission" date="2023-03" db="EMBL/GenBank/DDBJ databases">
        <authorList>
            <person name="Julca I."/>
        </authorList>
    </citation>
    <scope>NUCLEOTIDE SEQUENCE</scope>
</reference>
<feature type="domain" description="Protein kinase" evidence="12">
    <location>
        <begin position="590"/>
        <end position="819"/>
    </location>
</feature>
<dbReference type="Pfam" id="PF00560">
    <property type="entry name" value="LRR_1"/>
    <property type="match status" value="1"/>
</dbReference>
<keyword evidence="3 11" id="KW-0812">Transmembrane</keyword>
<dbReference type="FunFam" id="3.30.200.20:FF:000328">
    <property type="entry name" value="Leucine-rich repeat protein kinase family protein"/>
    <property type="match status" value="1"/>
</dbReference>
<keyword evidence="14" id="KW-1185">Reference proteome</keyword>
<dbReference type="Pfam" id="PF07714">
    <property type="entry name" value="PK_Tyr_Ser-Thr"/>
    <property type="match status" value="1"/>
</dbReference>
<accession>A0AAV1D0N5</accession>
<dbReference type="Gene3D" id="1.10.510.10">
    <property type="entry name" value="Transferase(Phosphotransferase) domain 1"/>
    <property type="match status" value="1"/>
</dbReference>
<dbReference type="Proteomes" id="UP001161247">
    <property type="component" value="Chromosome 4"/>
</dbReference>
<dbReference type="InterPro" id="IPR032675">
    <property type="entry name" value="LRR_dom_sf"/>
</dbReference>
<dbReference type="GO" id="GO:0016020">
    <property type="term" value="C:membrane"/>
    <property type="evidence" value="ECO:0007669"/>
    <property type="project" value="UniProtKB-SubCell"/>
</dbReference>
<evidence type="ECO:0000256" key="2">
    <source>
        <dbReference type="ARBA" id="ARBA00022614"/>
    </source>
</evidence>
<dbReference type="AlphaFoldDB" id="A0AAV1D0N5"/>
<keyword evidence="9" id="KW-0067">ATP-binding</keyword>
<evidence type="ECO:0000256" key="10">
    <source>
        <dbReference type="SAM" id="MobiDB-lite"/>
    </source>
</evidence>
<evidence type="ECO:0000259" key="12">
    <source>
        <dbReference type="PROSITE" id="PS50011"/>
    </source>
</evidence>
<dbReference type="PANTHER" id="PTHR45974:SF266">
    <property type="entry name" value="LEUCINE-RICH REPEAT RECEPTOR PROTEIN KINASE HPCA1"/>
    <property type="match status" value="1"/>
</dbReference>
<dbReference type="GO" id="GO:0005524">
    <property type="term" value="F:ATP binding"/>
    <property type="evidence" value="ECO:0007669"/>
    <property type="project" value="UniProtKB-UniRule"/>
</dbReference>
<dbReference type="FunFam" id="3.80.10.10:FF:000129">
    <property type="entry name" value="Leucine-rich repeat receptor-like kinase"/>
    <property type="match status" value="1"/>
</dbReference>
<evidence type="ECO:0000256" key="9">
    <source>
        <dbReference type="PROSITE-ProRule" id="PRU10141"/>
    </source>
</evidence>
<sequence>MSLTKSTNNGGSRTKDDDTSEVGSEFLLAMRATTNPDDYTALQSIQNLWENVPPNWSGSDPCGANWDGIGCINSRIVSITLASMGLRGQLSGDIAGLTKLQTLSLNSNKFIGPIPPSIGALSSLYWLDLADNKLSGRIPVSSATEPGLDLLVNTKHFHFGKNQLSGEIPPQLLSANMTLIHLLLDSNELTGNIPATLADVQSLEVVRLDRNSLSGQVPPNLNKLVNIHELFLSNNDLTGPLPDLTGLDSLHYLDMSNNTFNASNLTWFSTLPSLTTLVMENTNLQGEIPHAIFGLRQLQSVILRNNRLNGTLSIGPNNSNDLQLIDLQNNSIEYFTEKAGGYGIEIVLLGNPYCQEGATKSYCILPQKANSSYSTPINCSTPECRPDQIASPKCICANPYTGILFFRAPSFSDLGNSSIYASLEQNLMFSFHSQHLPVDSVSLSYPSKNLDHYLTLNLQVFPSGQEHFNRSAIAGIGFVLSNQTFKPPNSFGPFFFIANVYEFFCGIPSGSHKSSISLIIGAAAGSVVLITLLLLAGVYALRQKRRAEVAAKHIDPFASWNSTKTSAGVPELKSARSFTFEEVKKYTDDFSENNDLGSGGYGKVYKGTLPGGLMVAIKRAKHGSMQGHLEFKTEIELLSRVHHKNLVSLVGFCFDKAEEMLVYEFIPNGTLKDSLSGISSIRSLDSFQFLHLPASKLGLCTCSVVGEVRQAVNKTKDLCNLYEMIDPLIVSDVTPKSLEKFVDLALRCIQEEGVHRPTMSEAVKELENIMELAGVNPNSESASTSGSYQEASKGYEHPYYGESLFVYSGGYSPMKVEPK</sequence>